<name>A0ABT1H0W8_9NOCA</name>
<proteinExistence type="predicted"/>
<reference evidence="2 3" key="1">
    <citation type="submission" date="2022-06" db="EMBL/GenBank/DDBJ databases">
        <title>Genomic Encyclopedia of Archaeal and Bacterial Type Strains, Phase II (KMG-II): from individual species to whole genera.</title>
        <authorList>
            <person name="Goeker M."/>
        </authorList>
    </citation>
    <scope>NUCLEOTIDE SEQUENCE [LARGE SCALE GENOMIC DNA]</scope>
    <source>
        <strain evidence="2 3">DSM 45037</strain>
    </source>
</reference>
<protein>
    <recommendedName>
        <fullName evidence="4">Transposase</fullName>
    </recommendedName>
</protein>
<keyword evidence="3" id="KW-1185">Reference proteome</keyword>
<organism evidence="2 3">
    <name type="scientific">Williamsia serinedens</name>
    <dbReference type="NCBI Taxonomy" id="391736"/>
    <lineage>
        <taxon>Bacteria</taxon>
        <taxon>Bacillati</taxon>
        <taxon>Actinomycetota</taxon>
        <taxon>Actinomycetes</taxon>
        <taxon>Mycobacteriales</taxon>
        <taxon>Nocardiaceae</taxon>
        <taxon>Williamsia</taxon>
    </lineage>
</organism>
<feature type="region of interest" description="Disordered" evidence="1">
    <location>
        <begin position="1"/>
        <end position="51"/>
    </location>
</feature>
<evidence type="ECO:0008006" key="4">
    <source>
        <dbReference type="Google" id="ProtNLM"/>
    </source>
</evidence>
<gene>
    <name evidence="2" type="ORF">LX12_001367</name>
</gene>
<accession>A0ABT1H0W8</accession>
<evidence type="ECO:0000256" key="1">
    <source>
        <dbReference type="SAM" id="MobiDB-lite"/>
    </source>
</evidence>
<sequence length="174" mass="19416">MTDHLPAYTPDRPSAPSADELRARIPGWGADLDPKDRPSVPKLQQLDTGAHWRFPERQPEHGYRERSIEHRFLTPVFGTAQPLEGLPGRLRRVAYDRFSEGRAAHWLILLYTDRLDALIHHVRRWAPPAPTTRSRRPASVQNCPTEDGGRVSGASGSTSTTPGSIRSSWPGRGS</sequence>
<feature type="region of interest" description="Disordered" evidence="1">
    <location>
        <begin position="127"/>
        <end position="174"/>
    </location>
</feature>
<dbReference type="EMBL" id="JAMTCG010000002">
    <property type="protein sequence ID" value="MCP2160188.1"/>
    <property type="molecule type" value="Genomic_DNA"/>
</dbReference>
<evidence type="ECO:0000313" key="2">
    <source>
        <dbReference type="EMBL" id="MCP2160188.1"/>
    </source>
</evidence>
<evidence type="ECO:0000313" key="3">
    <source>
        <dbReference type="Proteomes" id="UP001205740"/>
    </source>
</evidence>
<feature type="compositionally biased region" description="Low complexity" evidence="1">
    <location>
        <begin position="152"/>
        <end position="168"/>
    </location>
</feature>
<dbReference type="Proteomes" id="UP001205740">
    <property type="component" value="Unassembled WGS sequence"/>
</dbReference>
<comment type="caution">
    <text evidence="2">The sequence shown here is derived from an EMBL/GenBank/DDBJ whole genome shotgun (WGS) entry which is preliminary data.</text>
</comment>